<accession>A0A7S4AJR5</accession>
<evidence type="ECO:0000313" key="3">
    <source>
        <dbReference type="EMBL" id="CAE0718222.1"/>
    </source>
</evidence>
<dbReference type="AlphaFoldDB" id="A0A7S4AJR5"/>
<sequence length="533" mass="56927">MVGSMKLLIASLCLRQVSGEKKLHGNLRAESRNVKAKNIENQRDLQVFAFEDNDESKYDDYFVMPEEVENSGNVGPDDYFTHTSSGMVYNWNYATDGHTGGGPGIGVGVGDGNGNGNGNGNGGTGHVDHTEAPHEEVKSGKNGKNAKVAKALVGSPPQDPVVFPKGIKNTKGVNNNAYDGRASKSANNAYYSKAYKNEKNMKHDKGGDTGKNTKNMKALDTVGVTNLASGAAYDDYVDENAVDDTFFAGSSRIGGSSVQAGASSVQAGASSVQAGTYSDLFTFNAGTAITNDNAYFEGRMEPTPTTRSSHGQQQQQHQQQHHNPVTYDDDYFQEDEMVVFRPRPVVTIAGSVFSANPQSTLAPIVPDGTGNTLSLGTEYLFNEVLEDAKNIASQIIPVEVDLKIVSFGVSLDGYCDRIGPQNQNSVQGYCFFTYTFVDPTSQLVSGAFTAQGIIVNSQVPGQFTVTGGNGIMTGATGLVEVLPAAVDSDINPPLLIQPPVQADPFNGVAGWAHFFEFDVDVLFFLPDLYAPRN</sequence>
<organism evidence="3">
    <name type="scientific">Pseudo-nitzschia australis</name>
    <dbReference type="NCBI Taxonomy" id="44445"/>
    <lineage>
        <taxon>Eukaryota</taxon>
        <taxon>Sar</taxon>
        <taxon>Stramenopiles</taxon>
        <taxon>Ochrophyta</taxon>
        <taxon>Bacillariophyta</taxon>
        <taxon>Bacillariophyceae</taxon>
        <taxon>Bacillariophycidae</taxon>
        <taxon>Bacillariales</taxon>
        <taxon>Bacillariaceae</taxon>
        <taxon>Pseudo-nitzschia</taxon>
    </lineage>
</organism>
<proteinExistence type="predicted"/>
<gene>
    <name evidence="3" type="ORF">PAUS00366_LOCUS10976</name>
</gene>
<keyword evidence="2" id="KW-0732">Signal</keyword>
<feature type="chain" id="PRO_5031259580" evidence="2">
    <location>
        <begin position="20"/>
        <end position="533"/>
    </location>
</feature>
<feature type="compositionally biased region" description="Low complexity" evidence="1">
    <location>
        <begin position="312"/>
        <end position="322"/>
    </location>
</feature>
<evidence type="ECO:0000256" key="2">
    <source>
        <dbReference type="SAM" id="SignalP"/>
    </source>
</evidence>
<name>A0A7S4AJR5_9STRA</name>
<protein>
    <submittedName>
        <fullName evidence="3">Uncharacterized protein</fullName>
    </submittedName>
</protein>
<feature type="region of interest" description="Disordered" evidence="1">
    <location>
        <begin position="298"/>
        <end position="322"/>
    </location>
</feature>
<evidence type="ECO:0000256" key="1">
    <source>
        <dbReference type="SAM" id="MobiDB-lite"/>
    </source>
</evidence>
<reference evidence="3" key="1">
    <citation type="submission" date="2021-01" db="EMBL/GenBank/DDBJ databases">
        <authorList>
            <person name="Corre E."/>
            <person name="Pelletier E."/>
            <person name="Niang G."/>
            <person name="Scheremetjew M."/>
            <person name="Finn R."/>
            <person name="Kale V."/>
            <person name="Holt S."/>
            <person name="Cochrane G."/>
            <person name="Meng A."/>
            <person name="Brown T."/>
            <person name="Cohen L."/>
        </authorList>
    </citation>
    <scope>NUCLEOTIDE SEQUENCE</scope>
    <source>
        <strain evidence="3">10249 10 AB</strain>
    </source>
</reference>
<dbReference type="EMBL" id="HBIX01015054">
    <property type="protein sequence ID" value="CAE0718222.1"/>
    <property type="molecule type" value="Transcribed_RNA"/>
</dbReference>
<feature type="signal peptide" evidence="2">
    <location>
        <begin position="1"/>
        <end position="19"/>
    </location>
</feature>